<dbReference type="Gene3D" id="3.40.50.10150">
    <property type="entry name" value="B12-dependent dehydatase associated subunit"/>
    <property type="match status" value="1"/>
</dbReference>
<accession>A0ABS5AXK8</accession>
<sequence>MEFHYTSKPTILLLVKGQPHEAKLAQIAYGIEEEGIPFQRILPEKTANLVSLAHQAALQSQLLVGIACDEQDTVLHYRNLPEEKFVYRIRDYTAASDKELRLFGSNAARLVKGVPFRKSPALEVSF</sequence>
<evidence type="ECO:0000313" key="1">
    <source>
        <dbReference type="EMBL" id="MBP2621312.1"/>
    </source>
</evidence>
<reference evidence="1 2" key="1">
    <citation type="submission" date="2018-05" db="EMBL/GenBank/DDBJ databases">
        <title>Draft genome sequence of Streptococcus panodentis CCUG 70867T.</title>
        <authorList>
            <person name="Salva-Serra F."/>
            <person name="Mendez V."/>
            <person name="Jaen-Luchoro D."/>
            <person name="Gonzales-Siles L."/>
            <person name="Karlsson R."/>
            <person name="Engstrom-Jakobsson H."/>
            <person name="Busquets A."/>
            <person name="Gomila M."/>
            <person name="Pineiro-Iglesias B."/>
            <person name="Bennasar-Figueras A."/>
            <person name="Seeger M."/>
            <person name="Moore E."/>
        </authorList>
    </citation>
    <scope>NUCLEOTIDE SEQUENCE [LARGE SCALE GENOMIC DNA]</scope>
    <source>
        <strain evidence="1 2">CCUG 70867</strain>
    </source>
</reference>
<dbReference type="RefSeq" id="WP_209551509.1">
    <property type="nucleotide sequence ID" value="NZ_QFAY01000016.1"/>
</dbReference>
<gene>
    <name evidence="1" type="ORF">DHL47_08280</name>
</gene>
<dbReference type="Pfam" id="PF02288">
    <property type="entry name" value="Dehydratase_MU"/>
    <property type="match status" value="1"/>
</dbReference>
<dbReference type="InterPro" id="IPR010254">
    <property type="entry name" value="B12-dep_deHydtase_bsu"/>
</dbReference>
<dbReference type="InterPro" id="IPR003208">
    <property type="entry name" value="Dehydtase/Dehydtase_re"/>
</dbReference>
<organism evidence="1 2">
    <name type="scientific">Streptococcus panodentis</name>
    <dbReference type="NCBI Taxonomy" id="1581472"/>
    <lineage>
        <taxon>Bacteria</taxon>
        <taxon>Bacillati</taxon>
        <taxon>Bacillota</taxon>
        <taxon>Bacilli</taxon>
        <taxon>Lactobacillales</taxon>
        <taxon>Streptococcaceae</taxon>
        <taxon>Streptococcus</taxon>
    </lineage>
</organism>
<evidence type="ECO:0000313" key="2">
    <source>
        <dbReference type="Proteomes" id="UP001519349"/>
    </source>
</evidence>
<dbReference type="InterPro" id="IPR009192">
    <property type="entry name" value="Diol/glycerol_deHydtase_re_ssu"/>
</dbReference>
<name>A0ABS5AXK8_9STRE</name>
<keyword evidence="2" id="KW-1185">Reference proteome</keyword>
<dbReference type="EMBL" id="QFAY01000016">
    <property type="protein sequence ID" value="MBP2621312.1"/>
    <property type="molecule type" value="Genomic_DNA"/>
</dbReference>
<comment type="caution">
    <text evidence="1">The sequence shown here is derived from an EMBL/GenBank/DDBJ whole genome shotgun (WGS) entry which is preliminary data.</text>
</comment>
<dbReference type="SUPFAM" id="SSF52968">
    <property type="entry name" value="B12-dependent dehydatase associated subunit"/>
    <property type="match status" value="1"/>
</dbReference>
<dbReference type="PIRSF" id="PIRSF011503">
    <property type="entry name" value="DdrB_PduH"/>
    <property type="match status" value="1"/>
</dbReference>
<proteinExistence type="predicted"/>
<dbReference type="Proteomes" id="UP001519349">
    <property type="component" value="Unassembled WGS sequence"/>
</dbReference>
<protein>
    <submittedName>
        <fullName evidence="1">PduH protein</fullName>
    </submittedName>
</protein>